<dbReference type="PANTHER" id="PTHR43213">
    <property type="entry name" value="BIFUNCTIONAL DTTP/UTP PYROPHOSPHATASE/METHYLTRANSFERASE PROTEIN-RELATED"/>
    <property type="match status" value="1"/>
</dbReference>
<comment type="cofactor">
    <cofactor evidence="1 4">
        <name>a divalent metal cation</name>
        <dbReference type="ChEBI" id="CHEBI:60240"/>
    </cofactor>
</comment>
<accession>A0ABS5Q948</accession>
<sequence length="197" mass="21557">MRIILASQSLARRALLEGAGIHFEAMPAAVDEAAIKESAQAEGLPPAEAATMLADAKAARIARRHPDAIVIGADQLLVCEGEWFDKPADLEAARAHLERLRHRPHELVTATVVWRDGQRAWHHVATPRLVMRDFSEAFLDAYLAKEGAFVTSSVGAYRLEGMGIQLMREIRGDHSAILGLPLLPLLSYLRDSGVIAR</sequence>
<feature type="active site" description="Proton acceptor" evidence="4">
    <location>
        <position position="74"/>
    </location>
</feature>
<evidence type="ECO:0000256" key="1">
    <source>
        <dbReference type="ARBA" id="ARBA00001968"/>
    </source>
</evidence>
<evidence type="ECO:0000256" key="3">
    <source>
        <dbReference type="ARBA" id="ARBA00023080"/>
    </source>
</evidence>
<name>A0ABS5Q948_9PROT</name>
<evidence type="ECO:0000313" key="6">
    <source>
        <dbReference type="Proteomes" id="UP000766336"/>
    </source>
</evidence>
<protein>
    <recommendedName>
        <fullName evidence="4">Nucleoside triphosphate pyrophosphatase</fullName>
        <ecNumber evidence="4">3.6.1.9</ecNumber>
    </recommendedName>
    <alternativeName>
        <fullName evidence="4">Nucleotide pyrophosphatase</fullName>
        <shortName evidence="4">Nucleotide PPase</shortName>
    </alternativeName>
</protein>
<dbReference type="Proteomes" id="UP000766336">
    <property type="component" value="Unassembled WGS sequence"/>
</dbReference>
<evidence type="ECO:0000256" key="2">
    <source>
        <dbReference type="ARBA" id="ARBA00022801"/>
    </source>
</evidence>
<comment type="subcellular location">
    <subcellularLocation>
        <location evidence="4">Cytoplasm</location>
    </subcellularLocation>
</comment>
<organism evidence="5 6">
    <name type="scientific">Roseococcus pinisoli</name>
    <dbReference type="NCBI Taxonomy" id="2835040"/>
    <lineage>
        <taxon>Bacteria</taxon>
        <taxon>Pseudomonadati</taxon>
        <taxon>Pseudomonadota</taxon>
        <taxon>Alphaproteobacteria</taxon>
        <taxon>Acetobacterales</taxon>
        <taxon>Roseomonadaceae</taxon>
        <taxon>Roseococcus</taxon>
    </lineage>
</organism>
<comment type="similarity">
    <text evidence="4">Belongs to the Maf family.</text>
</comment>
<reference evidence="5 6" key="1">
    <citation type="submission" date="2021-05" db="EMBL/GenBank/DDBJ databases">
        <title>Roseococcus sp. XZZS9, whole genome shotgun sequencing project.</title>
        <authorList>
            <person name="Zhao G."/>
            <person name="Shen L."/>
        </authorList>
    </citation>
    <scope>NUCLEOTIDE SEQUENCE [LARGE SCALE GENOMIC DNA]</scope>
    <source>
        <strain evidence="5 6">XZZS9</strain>
    </source>
</reference>
<dbReference type="SUPFAM" id="SSF52972">
    <property type="entry name" value="ITPase-like"/>
    <property type="match status" value="1"/>
</dbReference>
<evidence type="ECO:0000313" key="5">
    <source>
        <dbReference type="EMBL" id="MBS7810240.1"/>
    </source>
</evidence>
<dbReference type="HAMAP" id="MF_00528">
    <property type="entry name" value="Maf"/>
    <property type="match status" value="1"/>
</dbReference>
<dbReference type="PANTHER" id="PTHR43213:SF5">
    <property type="entry name" value="BIFUNCTIONAL DTTP_UTP PYROPHOSPHATASE_METHYLTRANSFERASE PROTEIN-RELATED"/>
    <property type="match status" value="1"/>
</dbReference>
<evidence type="ECO:0000256" key="4">
    <source>
        <dbReference type="HAMAP-Rule" id="MF_00528"/>
    </source>
</evidence>
<comment type="caution">
    <text evidence="4">Lacks conserved residue(s) required for the propagation of feature annotation.</text>
</comment>
<keyword evidence="3 4" id="KW-0546">Nucleotide metabolism</keyword>
<keyword evidence="2 4" id="KW-0378">Hydrolase</keyword>
<dbReference type="EMBL" id="JAHCDA010000001">
    <property type="protein sequence ID" value="MBS7810240.1"/>
    <property type="molecule type" value="Genomic_DNA"/>
</dbReference>
<dbReference type="CDD" id="cd00555">
    <property type="entry name" value="Maf"/>
    <property type="match status" value="1"/>
</dbReference>
<dbReference type="Pfam" id="PF02545">
    <property type="entry name" value="Maf"/>
    <property type="match status" value="1"/>
</dbReference>
<dbReference type="InterPro" id="IPR029001">
    <property type="entry name" value="ITPase-like_fam"/>
</dbReference>
<comment type="caution">
    <text evidence="5">The sequence shown here is derived from an EMBL/GenBank/DDBJ whole genome shotgun (WGS) entry which is preliminary data.</text>
</comment>
<dbReference type="InterPro" id="IPR003697">
    <property type="entry name" value="Maf-like"/>
</dbReference>
<comment type="catalytic activity">
    <reaction evidence="4">
        <text>a ribonucleoside 5'-triphosphate + H2O = a ribonucleoside 5'-phosphate + diphosphate + H(+)</text>
        <dbReference type="Rhea" id="RHEA:23996"/>
        <dbReference type="ChEBI" id="CHEBI:15377"/>
        <dbReference type="ChEBI" id="CHEBI:15378"/>
        <dbReference type="ChEBI" id="CHEBI:33019"/>
        <dbReference type="ChEBI" id="CHEBI:58043"/>
        <dbReference type="ChEBI" id="CHEBI:61557"/>
        <dbReference type="EC" id="3.6.1.9"/>
    </reaction>
</comment>
<keyword evidence="6" id="KW-1185">Reference proteome</keyword>
<comment type="catalytic activity">
    <reaction evidence="4">
        <text>a 2'-deoxyribonucleoside 5'-triphosphate + H2O = a 2'-deoxyribonucleoside 5'-phosphate + diphosphate + H(+)</text>
        <dbReference type="Rhea" id="RHEA:44644"/>
        <dbReference type="ChEBI" id="CHEBI:15377"/>
        <dbReference type="ChEBI" id="CHEBI:15378"/>
        <dbReference type="ChEBI" id="CHEBI:33019"/>
        <dbReference type="ChEBI" id="CHEBI:61560"/>
        <dbReference type="ChEBI" id="CHEBI:65317"/>
        <dbReference type="EC" id="3.6.1.9"/>
    </reaction>
</comment>
<keyword evidence="4" id="KW-0963">Cytoplasm</keyword>
<dbReference type="Gene3D" id="3.90.950.10">
    <property type="match status" value="1"/>
</dbReference>
<dbReference type="EC" id="3.6.1.9" evidence="4"/>
<proteinExistence type="inferred from homology"/>
<gene>
    <name evidence="5" type="primary">maf</name>
    <name evidence="5" type="ORF">KHU32_04770</name>
</gene>
<dbReference type="RefSeq" id="WP_213668872.1">
    <property type="nucleotide sequence ID" value="NZ_JAHCDA010000001.1"/>
</dbReference>
<dbReference type="NCBIfam" id="TIGR00172">
    <property type="entry name" value="maf"/>
    <property type="match status" value="1"/>
</dbReference>
<dbReference type="PIRSF" id="PIRSF006305">
    <property type="entry name" value="Maf"/>
    <property type="match status" value="1"/>
</dbReference>
<comment type="function">
    <text evidence="4">Nucleoside triphosphate pyrophosphatase. May have a dual role in cell division arrest and in preventing the incorporation of modified nucleotides into cellular nucleic acids.</text>
</comment>